<dbReference type="InterPro" id="IPR002207">
    <property type="entry name" value="Peroxidase_I"/>
</dbReference>
<dbReference type="PANTHER" id="PTHR31356:SF36">
    <property type="entry name" value="L-ASCORBATE PEROXIDASE 3"/>
    <property type="match status" value="1"/>
</dbReference>
<evidence type="ECO:0000313" key="10">
    <source>
        <dbReference type="EMBL" id="KAF6034678.1"/>
    </source>
</evidence>
<evidence type="ECO:0000256" key="5">
    <source>
        <dbReference type="ARBA" id="ARBA00023004"/>
    </source>
</evidence>
<dbReference type="GO" id="GO:0004601">
    <property type="term" value="F:peroxidase activity"/>
    <property type="evidence" value="ECO:0007669"/>
    <property type="project" value="UniProtKB-KW"/>
</dbReference>
<dbReference type="AlphaFoldDB" id="A0A7J7KAP9"/>
<name>A0A7J7KAP9_BUGNE</name>
<evidence type="ECO:0000313" key="11">
    <source>
        <dbReference type="Proteomes" id="UP000593567"/>
    </source>
</evidence>
<keyword evidence="5" id="KW-0408">Iron</keyword>
<dbReference type="InterPro" id="IPR019793">
    <property type="entry name" value="Peroxidases_heam-ligand_BS"/>
</dbReference>
<dbReference type="InterPro" id="IPR002016">
    <property type="entry name" value="Haem_peroxidase"/>
</dbReference>
<evidence type="ECO:0000256" key="6">
    <source>
        <dbReference type="RuleBase" id="RU004241"/>
    </source>
</evidence>
<sequence length="311" mass="34905">MLPALLLLLPFLCHKTVAQSTEQPSVQFEPLKQSDFIKAQAYLKWLINNRTENGTTSFNAGFIRLAFHDCVGGCDGCLNIRNPSNAGLNFYKTPLDLMYKEFIFPMMSRADWYALAGYTAVEVAAKQTSCTGRVCVPPMNFKWGRKDCLNESRLFRQFPGSNSDPRETIRRTFRMNLLEITALMGAHTLGKNHGLGISWVKNETSFDNQYYKDMINSTLAWRKGARPGVDINIWSHGKTGSNVMLTSDFFMGFDVGTGFIGCNNNPIANCDKSSTFSAVRPCFVFQVILTFHSASMIVLIGNNFSYIRVTL</sequence>
<gene>
    <name evidence="10" type="ORF">EB796_007021</name>
</gene>
<evidence type="ECO:0000256" key="4">
    <source>
        <dbReference type="ARBA" id="ARBA00023002"/>
    </source>
</evidence>
<dbReference type="GO" id="GO:0000302">
    <property type="term" value="P:response to reactive oxygen species"/>
    <property type="evidence" value="ECO:0007669"/>
    <property type="project" value="TreeGrafter"/>
</dbReference>
<dbReference type="PRINTS" id="PR00458">
    <property type="entry name" value="PEROXIDASE"/>
</dbReference>
<dbReference type="Gene3D" id="1.10.520.10">
    <property type="match status" value="1"/>
</dbReference>
<organism evidence="10 11">
    <name type="scientific">Bugula neritina</name>
    <name type="common">Brown bryozoan</name>
    <name type="synonym">Sertularia neritina</name>
    <dbReference type="NCBI Taxonomy" id="10212"/>
    <lineage>
        <taxon>Eukaryota</taxon>
        <taxon>Metazoa</taxon>
        <taxon>Spiralia</taxon>
        <taxon>Lophotrochozoa</taxon>
        <taxon>Bryozoa</taxon>
        <taxon>Gymnolaemata</taxon>
        <taxon>Cheilostomatida</taxon>
        <taxon>Flustrina</taxon>
        <taxon>Buguloidea</taxon>
        <taxon>Bugulidae</taxon>
        <taxon>Bugula</taxon>
    </lineage>
</organism>
<dbReference type="Proteomes" id="UP000593567">
    <property type="component" value="Unassembled WGS sequence"/>
</dbReference>
<keyword evidence="3" id="KW-0479">Metal-binding</keyword>
<dbReference type="GO" id="GO:0034599">
    <property type="term" value="P:cellular response to oxidative stress"/>
    <property type="evidence" value="ECO:0007669"/>
    <property type="project" value="InterPro"/>
</dbReference>
<evidence type="ECO:0000256" key="7">
    <source>
        <dbReference type="SAM" id="Phobius"/>
    </source>
</evidence>
<comment type="caution">
    <text evidence="10">The sequence shown here is derived from an EMBL/GenBank/DDBJ whole genome shotgun (WGS) entry which is preliminary data.</text>
</comment>
<dbReference type="PRINTS" id="PR00459">
    <property type="entry name" value="ASPEROXIDASE"/>
</dbReference>
<dbReference type="PROSITE" id="PS00435">
    <property type="entry name" value="PEROXIDASE_1"/>
    <property type="match status" value="1"/>
</dbReference>
<feature type="chain" id="PRO_5029464100" evidence="8">
    <location>
        <begin position="19"/>
        <end position="311"/>
    </location>
</feature>
<protein>
    <submittedName>
        <fullName evidence="10">APX2</fullName>
    </submittedName>
</protein>
<keyword evidence="8" id="KW-0732">Signal</keyword>
<feature type="signal peptide" evidence="8">
    <location>
        <begin position="1"/>
        <end position="18"/>
    </location>
</feature>
<accession>A0A7J7KAP9</accession>
<keyword evidence="7" id="KW-1133">Transmembrane helix</keyword>
<evidence type="ECO:0000256" key="8">
    <source>
        <dbReference type="SAM" id="SignalP"/>
    </source>
</evidence>
<dbReference type="InterPro" id="IPR010255">
    <property type="entry name" value="Haem_peroxidase_sf"/>
</dbReference>
<dbReference type="OrthoDB" id="9970727at2759"/>
<dbReference type="GO" id="GO:0046872">
    <property type="term" value="F:metal ion binding"/>
    <property type="evidence" value="ECO:0007669"/>
    <property type="project" value="UniProtKB-KW"/>
</dbReference>
<comment type="similarity">
    <text evidence="6">Belongs to the peroxidase family.</text>
</comment>
<keyword evidence="11" id="KW-1185">Reference proteome</keyword>
<keyword evidence="1" id="KW-0575">Peroxidase</keyword>
<keyword evidence="7" id="KW-0472">Membrane</keyword>
<dbReference type="Gene3D" id="1.10.420.10">
    <property type="entry name" value="Peroxidase, domain 2"/>
    <property type="match status" value="1"/>
</dbReference>
<dbReference type="InterPro" id="IPR044831">
    <property type="entry name" value="Ccp1-like"/>
</dbReference>
<dbReference type="GO" id="GO:0020037">
    <property type="term" value="F:heme binding"/>
    <property type="evidence" value="ECO:0007669"/>
    <property type="project" value="InterPro"/>
</dbReference>
<dbReference type="GO" id="GO:0042744">
    <property type="term" value="P:hydrogen peroxide catabolic process"/>
    <property type="evidence" value="ECO:0007669"/>
    <property type="project" value="TreeGrafter"/>
</dbReference>
<evidence type="ECO:0000259" key="9">
    <source>
        <dbReference type="PROSITE" id="PS50873"/>
    </source>
</evidence>
<evidence type="ECO:0000256" key="1">
    <source>
        <dbReference type="ARBA" id="ARBA00022559"/>
    </source>
</evidence>
<dbReference type="PROSITE" id="PS50873">
    <property type="entry name" value="PEROXIDASE_4"/>
    <property type="match status" value="1"/>
</dbReference>
<evidence type="ECO:0000256" key="2">
    <source>
        <dbReference type="ARBA" id="ARBA00022617"/>
    </source>
</evidence>
<keyword evidence="2" id="KW-0349">Heme</keyword>
<dbReference type="Pfam" id="PF00141">
    <property type="entry name" value="peroxidase"/>
    <property type="match status" value="1"/>
</dbReference>
<evidence type="ECO:0000256" key="3">
    <source>
        <dbReference type="ARBA" id="ARBA00022723"/>
    </source>
</evidence>
<reference evidence="10" key="1">
    <citation type="submission" date="2020-06" db="EMBL/GenBank/DDBJ databases">
        <title>Draft genome of Bugula neritina, a colonial animal packing powerful symbionts and potential medicines.</title>
        <authorList>
            <person name="Rayko M."/>
        </authorList>
    </citation>
    <scope>NUCLEOTIDE SEQUENCE [LARGE SCALE GENOMIC DNA]</scope>
    <source>
        <strain evidence="10">Kwan_BN1</strain>
    </source>
</reference>
<keyword evidence="4" id="KW-0560">Oxidoreductase</keyword>
<keyword evidence="7" id="KW-0812">Transmembrane</keyword>
<dbReference type="EMBL" id="VXIV02001024">
    <property type="protein sequence ID" value="KAF6034678.1"/>
    <property type="molecule type" value="Genomic_DNA"/>
</dbReference>
<dbReference type="PANTHER" id="PTHR31356">
    <property type="entry name" value="THYLAKOID LUMENAL 29 KDA PROTEIN, CHLOROPLASTIC-RELATED"/>
    <property type="match status" value="1"/>
</dbReference>
<feature type="domain" description="Plant heme peroxidase family profile" evidence="9">
    <location>
        <begin position="60"/>
        <end position="193"/>
    </location>
</feature>
<dbReference type="SUPFAM" id="SSF48113">
    <property type="entry name" value="Heme-dependent peroxidases"/>
    <property type="match status" value="1"/>
</dbReference>
<feature type="transmembrane region" description="Helical" evidence="7">
    <location>
        <begin position="283"/>
        <end position="304"/>
    </location>
</feature>
<proteinExistence type="inferred from homology"/>